<gene>
    <name evidence="2" type="ORF">PVAP13_5NG227562</name>
</gene>
<protein>
    <submittedName>
        <fullName evidence="2">Uncharacterized protein</fullName>
    </submittedName>
</protein>
<proteinExistence type="predicted"/>
<evidence type="ECO:0000256" key="1">
    <source>
        <dbReference type="SAM" id="MobiDB-lite"/>
    </source>
</evidence>
<dbReference type="EMBL" id="CM029046">
    <property type="protein sequence ID" value="KAG2588659.1"/>
    <property type="molecule type" value="Genomic_DNA"/>
</dbReference>
<evidence type="ECO:0000313" key="3">
    <source>
        <dbReference type="Proteomes" id="UP000823388"/>
    </source>
</evidence>
<accession>A0A8T0RWB2</accession>
<reference evidence="2" key="1">
    <citation type="submission" date="2020-05" db="EMBL/GenBank/DDBJ databases">
        <title>WGS assembly of Panicum virgatum.</title>
        <authorList>
            <person name="Lovell J.T."/>
            <person name="Jenkins J."/>
            <person name="Shu S."/>
            <person name="Juenger T.E."/>
            <person name="Schmutz J."/>
        </authorList>
    </citation>
    <scope>NUCLEOTIDE SEQUENCE</scope>
    <source>
        <strain evidence="2">AP13</strain>
    </source>
</reference>
<feature type="compositionally biased region" description="Gly residues" evidence="1">
    <location>
        <begin position="77"/>
        <end position="89"/>
    </location>
</feature>
<organism evidence="2 3">
    <name type="scientific">Panicum virgatum</name>
    <name type="common">Blackwell switchgrass</name>
    <dbReference type="NCBI Taxonomy" id="38727"/>
    <lineage>
        <taxon>Eukaryota</taxon>
        <taxon>Viridiplantae</taxon>
        <taxon>Streptophyta</taxon>
        <taxon>Embryophyta</taxon>
        <taxon>Tracheophyta</taxon>
        <taxon>Spermatophyta</taxon>
        <taxon>Magnoliopsida</taxon>
        <taxon>Liliopsida</taxon>
        <taxon>Poales</taxon>
        <taxon>Poaceae</taxon>
        <taxon>PACMAD clade</taxon>
        <taxon>Panicoideae</taxon>
        <taxon>Panicodae</taxon>
        <taxon>Paniceae</taxon>
        <taxon>Panicinae</taxon>
        <taxon>Panicum</taxon>
        <taxon>Panicum sect. Hiantes</taxon>
    </lineage>
</organism>
<comment type="caution">
    <text evidence="2">The sequence shown here is derived from an EMBL/GenBank/DDBJ whole genome shotgun (WGS) entry which is preliminary data.</text>
</comment>
<feature type="compositionally biased region" description="Basic residues" evidence="1">
    <location>
        <begin position="35"/>
        <end position="45"/>
    </location>
</feature>
<dbReference type="AlphaFoldDB" id="A0A8T0RWB2"/>
<evidence type="ECO:0000313" key="2">
    <source>
        <dbReference type="EMBL" id="KAG2588659.1"/>
    </source>
</evidence>
<keyword evidence="3" id="KW-1185">Reference proteome</keyword>
<sequence length="148" mass="15063">MQKPKTFPATYTGGINAVTQSTTLPTDPAADRARPPRIRRPRSRAPARLMPLHSQSVTQAHKPGRCAEAKRHRSRGGHPGARPGGGGPGQGPPACTAAPRGLRRARMTRGARGATTCMTCGVQSGAAAGCGRRGGLTLGPGLLGCAAG</sequence>
<dbReference type="Proteomes" id="UP000823388">
    <property type="component" value="Chromosome 5N"/>
</dbReference>
<name>A0A8T0RWB2_PANVG</name>
<feature type="region of interest" description="Disordered" evidence="1">
    <location>
        <begin position="1"/>
        <end position="103"/>
    </location>
</feature>